<keyword evidence="6 8" id="KW-0472">Membrane</keyword>
<dbReference type="InterPro" id="IPR001807">
    <property type="entry name" value="ClC"/>
</dbReference>
<dbReference type="PANTHER" id="PTHR45711:SF6">
    <property type="entry name" value="CHLORIDE CHANNEL PROTEIN"/>
    <property type="match status" value="1"/>
</dbReference>
<sequence>MPVRHGSDGGRLRATALVCLAATVAGSVFGVVGAAFRWCLQAAEGVRADLVEWALRLPGPGWLIPIAAAAICATIAALLVRWEPQAVGSGIPHVEAVFLGEARPPRISVLPARFVGGVLAIGAGLVLGREGPTVHMGAAVGAEAARRARMHDRDARSVEVALAGAGLAVAFNAPIAGVLFTLEEVTKSLRLRIVLPTVLAATAAIVVSRLLLGNHPDFEVGRVAAPELAWLPLFVVFGVLTGVLGAGYNVVVLWLGDHVAALPKIPAPLKATAIGAVIGAALCVAPLTVGDGDALTQMILDGHQFVLWTAVGLLAARFFSGPLSYSAAVPGGLFAPLLALGALWGFVFTGGFAAVWPDDTTFLAIPMAIVGMTAFFGASVRAPLTGIAIVIEMTATTSVAIPAVAATVSALLTARALGSVPIYDSLRKRMPAEQDPNQRGGNDRE</sequence>
<reference evidence="9 10" key="1">
    <citation type="submission" date="2016-01" db="EMBL/GenBank/DDBJ databases">
        <title>The new phylogeny of the genus Mycobacterium.</title>
        <authorList>
            <person name="Tarcisio F."/>
            <person name="Conor M."/>
            <person name="Antonella G."/>
            <person name="Elisabetta G."/>
            <person name="Giulia F.S."/>
            <person name="Sara T."/>
            <person name="Anna F."/>
            <person name="Clotilde B."/>
            <person name="Roberto B."/>
            <person name="Veronica D.S."/>
            <person name="Fabio R."/>
            <person name="Monica P."/>
            <person name="Olivier J."/>
            <person name="Enrico T."/>
            <person name="Nicola S."/>
        </authorList>
    </citation>
    <scope>NUCLEOTIDE SEQUENCE [LARGE SCALE GENOMIC DNA]</scope>
    <source>
        <strain evidence="9 10">DSM 45541</strain>
    </source>
</reference>
<dbReference type="PRINTS" id="PR00762">
    <property type="entry name" value="CLCHANNEL"/>
</dbReference>
<organism evidence="9 10">
    <name type="scientific">Mycolicibacterium iranicum</name>
    <name type="common">Mycobacterium iranicum</name>
    <dbReference type="NCBI Taxonomy" id="912594"/>
    <lineage>
        <taxon>Bacteria</taxon>
        <taxon>Bacillati</taxon>
        <taxon>Actinomycetota</taxon>
        <taxon>Actinomycetes</taxon>
        <taxon>Mycobacteriales</taxon>
        <taxon>Mycobacteriaceae</taxon>
        <taxon>Mycolicibacterium</taxon>
    </lineage>
</organism>
<feature type="transmembrane region" description="Helical" evidence="8">
    <location>
        <begin position="232"/>
        <end position="255"/>
    </location>
</feature>
<dbReference type="RefSeq" id="WP_234813861.1">
    <property type="nucleotide sequence ID" value="NZ_LQPC01000021.1"/>
</dbReference>
<evidence type="ECO:0000256" key="1">
    <source>
        <dbReference type="ARBA" id="ARBA00004141"/>
    </source>
</evidence>
<evidence type="ECO:0000313" key="10">
    <source>
        <dbReference type="Proteomes" id="UP000193622"/>
    </source>
</evidence>
<dbReference type="GO" id="GO:0005247">
    <property type="term" value="F:voltage-gated chloride channel activity"/>
    <property type="evidence" value="ECO:0007669"/>
    <property type="project" value="TreeGrafter"/>
</dbReference>
<feature type="transmembrane region" description="Helical" evidence="8">
    <location>
        <begin position="160"/>
        <end position="181"/>
    </location>
</feature>
<gene>
    <name evidence="9" type="ORF">AWC12_07715</name>
</gene>
<feature type="transmembrane region" description="Helical" evidence="8">
    <location>
        <begin position="387"/>
        <end position="412"/>
    </location>
</feature>
<feature type="transmembrane region" description="Helical" evidence="8">
    <location>
        <begin position="332"/>
        <end position="356"/>
    </location>
</feature>
<dbReference type="Proteomes" id="UP000193622">
    <property type="component" value="Unassembled WGS sequence"/>
</dbReference>
<dbReference type="CDD" id="cd01031">
    <property type="entry name" value="EriC"/>
    <property type="match status" value="1"/>
</dbReference>
<comment type="caution">
    <text evidence="9">The sequence shown here is derived from an EMBL/GenBank/DDBJ whole genome shotgun (WGS) entry which is preliminary data.</text>
</comment>
<evidence type="ECO:0000256" key="4">
    <source>
        <dbReference type="ARBA" id="ARBA00022989"/>
    </source>
</evidence>
<evidence type="ECO:0000313" key="9">
    <source>
        <dbReference type="EMBL" id="ORV90171.1"/>
    </source>
</evidence>
<feature type="transmembrane region" description="Helical" evidence="8">
    <location>
        <begin position="193"/>
        <end position="212"/>
    </location>
</feature>
<evidence type="ECO:0000256" key="3">
    <source>
        <dbReference type="ARBA" id="ARBA00022692"/>
    </source>
</evidence>
<keyword evidence="5" id="KW-0406">Ion transport</keyword>
<feature type="transmembrane region" description="Helical" evidence="8">
    <location>
        <begin position="267"/>
        <end position="290"/>
    </location>
</feature>
<keyword evidence="2" id="KW-0813">Transport</keyword>
<dbReference type="EMBL" id="LQPC01000021">
    <property type="protein sequence ID" value="ORV90171.1"/>
    <property type="molecule type" value="Genomic_DNA"/>
</dbReference>
<keyword evidence="3 8" id="KW-0812">Transmembrane</keyword>
<evidence type="ECO:0000256" key="5">
    <source>
        <dbReference type="ARBA" id="ARBA00023065"/>
    </source>
</evidence>
<protein>
    <submittedName>
        <fullName evidence="9">ClC family H(+)/Cl(-) exchange transporter</fullName>
    </submittedName>
</protein>
<keyword evidence="4 8" id="KW-1133">Transmembrane helix</keyword>
<feature type="transmembrane region" description="Helical" evidence="8">
    <location>
        <begin position="302"/>
        <end position="320"/>
    </location>
</feature>
<feature type="transmembrane region" description="Helical" evidence="8">
    <location>
        <begin position="12"/>
        <end position="36"/>
    </location>
</feature>
<accession>A0A1X1WU84</accession>
<evidence type="ECO:0000256" key="7">
    <source>
        <dbReference type="ARBA" id="ARBA00023214"/>
    </source>
</evidence>
<name>A0A1X1WU84_MYCIR</name>
<dbReference type="PANTHER" id="PTHR45711">
    <property type="entry name" value="CHLORIDE CHANNEL PROTEIN"/>
    <property type="match status" value="1"/>
</dbReference>
<feature type="transmembrane region" description="Helical" evidence="8">
    <location>
        <begin position="62"/>
        <end position="80"/>
    </location>
</feature>
<dbReference type="GO" id="GO:0005886">
    <property type="term" value="C:plasma membrane"/>
    <property type="evidence" value="ECO:0007669"/>
    <property type="project" value="TreeGrafter"/>
</dbReference>
<dbReference type="InterPro" id="IPR014743">
    <property type="entry name" value="Cl-channel_core"/>
</dbReference>
<comment type="subcellular location">
    <subcellularLocation>
        <location evidence="1">Membrane</location>
        <topology evidence="1">Multi-pass membrane protein</topology>
    </subcellularLocation>
</comment>
<evidence type="ECO:0000256" key="2">
    <source>
        <dbReference type="ARBA" id="ARBA00022448"/>
    </source>
</evidence>
<dbReference type="Gene3D" id="1.10.3080.10">
    <property type="entry name" value="Clc chloride channel"/>
    <property type="match status" value="1"/>
</dbReference>
<dbReference type="AlphaFoldDB" id="A0A1X1WU84"/>
<proteinExistence type="predicted"/>
<evidence type="ECO:0000256" key="8">
    <source>
        <dbReference type="SAM" id="Phobius"/>
    </source>
</evidence>
<evidence type="ECO:0000256" key="6">
    <source>
        <dbReference type="ARBA" id="ARBA00023136"/>
    </source>
</evidence>
<feature type="transmembrane region" description="Helical" evidence="8">
    <location>
        <begin position="110"/>
        <end position="128"/>
    </location>
</feature>
<keyword evidence="7" id="KW-0868">Chloride</keyword>
<dbReference type="Pfam" id="PF00654">
    <property type="entry name" value="Voltage_CLC"/>
    <property type="match status" value="1"/>
</dbReference>
<dbReference type="SUPFAM" id="SSF81340">
    <property type="entry name" value="Clc chloride channel"/>
    <property type="match status" value="1"/>
</dbReference>
<feature type="transmembrane region" description="Helical" evidence="8">
    <location>
        <begin position="362"/>
        <end position="380"/>
    </location>
</feature>